<dbReference type="Pfam" id="PF06030">
    <property type="entry name" value="WxLIP_PGBD"/>
    <property type="match status" value="1"/>
</dbReference>
<evidence type="ECO:0000313" key="6">
    <source>
        <dbReference type="EMBL" id="OEH82399.1"/>
    </source>
</evidence>
<evidence type="ECO:0000259" key="5">
    <source>
        <dbReference type="Pfam" id="PF11797"/>
    </source>
</evidence>
<keyword evidence="7" id="KW-1185">Reference proteome</keyword>
<gene>
    <name evidence="6" type="ORF">BCR26_02915</name>
</gene>
<evidence type="ECO:0000313" key="7">
    <source>
        <dbReference type="Proteomes" id="UP000095256"/>
    </source>
</evidence>
<feature type="region of interest" description="Disordered" evidence="1">
    <location>
        <begin position="339"/>
        <end position="358"/>
    </location>
</feature>
<feature type="transmembrane region" description="Helical" evidence="2">
    <location>
        <begin position="311"/>
        <end position="332"/>
    </location>
</feature>
<reference evidence="6 7" key="1">
    <citation type="submission" date="2016-09" db="EMBL/GenBank/DDBJ databases">
        <authorList>
            <person name="Capua I."/>
            <person name="De Benedictis P."/>
            <person name="Joannis T."/>
            <person name="Lombin L.H."/>
            <person name="Cattoli G."/>
        </authorList>
    </citation>
    <scope>NUCLEOTIDE SEQUENCE [LARGE SCALE GENOMIC DNA]</scope>
    <source>
        <strain evidence="6 7">LMG 25899</strain>
    </source>
</reference>
<proteinExistence type="predicted"/>
<keyword evidence="2" id="KW-1133">Transmembrane helix</keyword>
<dbReference type="STRING" id="762845.BCR26_02915"/>
<feature type="chain" id="PRO_5009180626" evidence="3">
    <location>
        <begin position="27"/>
        <end position="358"/>
    </location>
</feature>
<evidence type="ECO:0000256" key="2">
    <source>
        <dbReference type="SAM" id="Phobius"/>
    </source>
</evidence>
<keyword evidence="2" id="KW-0472">Membrane</keyword>
<dbReference type="InterPro" id="IPR010317">
    <property type="entry name" value="WxLIP_PGBD"/>
</dbReference>
<dbReference type="InterPro" id="IPR021759">
    <property type="entry name" value="WxLIP_HBD"/>
</dbReference>
<comment type="caution">
    <text evidence="6">The sequence shown here is derived from an EMBL/GenBank/DDBJ whole genome shotgun (WGS) entry which is preliminary data.</text>
</comment>
<dbReference type="OrthoDB" id="2148359at2"/>
<evidence type="ECO:0000256" key="3">
    <source>
        <dbReference type="SAM" id="SignalP"/>
    </source>
</evidence>
<dbReference type="RefSeq" id="WP_069698674.1">
    <property type="nucleotide sequence ID" value="NZ_JAGGMA010000001.1"/>
</dbReference>
<evidence type="ECO:0000259" key="4">
    <source>
        <dbReference type="Pfam" id="PF06030"/>
    </source>
</evidence>
<keyword evidence="3" id="KW-0732">Signal</keyword>
<dbReference type="Proteomes" id="UP000095256">
    <property type="component" value="Unassembled WGS sequence"/>
</dbReference>
<sequence length="358" mass="40165">MKKTYCIHIMLCALLVLGVFPSTALAKDDEGAESLGYVVSTVRSGKQIDPEKTYFYLKTVPGEEQELKVKVKSTQKEPIKIKVYSEDAYTGVGGTIEYTEDKKLLDATLEKPITSLVKIETPSITVENFEEKEAIIKLTPPIENYSGVKMGVLVFELDDGDSKEMVSSKFAYRVGLMISETGDDYLDSKTLHLLEAKSTIVRGKKMILANLQNPEPKVLANMEMVAEVKSKGSQTVLKKKAVQNYSMAPNSSFNFEIDWGTAAVNPGAYTLTLTAANEYNDWKFEKDFTISGTQARKMNEESAFKIITPTWIKVGAIVALILTGIIVVLIFSRRKKMEAEWKKRRKKRKKRKKKKEGN</sequence>
<evidence type="ECO:0000256" key="1">
    <source>
        <dbReference type="SAM" id="MobiDB-lite"/>
    </source>
</evidence>
<keyword evidence="2" id="KW-0812">Transmembrane</keyword>
<feature type="signal peptide" evidence="3">
    <location>
        <begin position="1"/>
        <end position="26"/>
    </location>
</feature>
<accession>A0A1E5KXK1</accession>
<organism evidence="6 7">
    <name type="scientific">Enterococcus rivorum</name>
    <dbReference type="NCBI Taxonomy" id="762845"/>
    <lineage>
        <taxon>Bacteria</taxon>
        <taxon>Bacillati</taxon>
        <taxon>Bacillota</taxon>
        <taxon>Bacilli</taxon>
        <taxon>Lactobacillales</taxon>
        <taxon>Enterococcaceae</taxon>
        <taxon>Enterococcus</taxon>
    </lineage>
</organism>
<dbReference type="AlphaFoldDB" id="A0A1E5KXK1"/>
<dbReference type="EMBL" id="MIEK01000023">
    <property type="protein sequence ID" value="OEH82399.1"/>
    <property type="molecule type" value="Genomic_DNA"/>
</dbReference>
<feature type="domain" description="WxL Interacting Protein host binding" evidence="5">
    <location>
        <begin position="164"/>
        <end position="300"/>
    </location>
</feature>
<name>A0A1E5KXK1_9ENTE</name>
<protein>
    <submittedName>
        <fullName evidence="6">Uncharacterized protein</fullName>
    </submittedName>
</protein>
<feature type="domain" description="WxL Interacting Protein peptidoglycan binding" evidence="4">
    <location>
        <begin position="37"/>
        <end position="155"/>
    </location>
</feature>
<dbReference type="Pfam" id="PF11797">
    <property type="entry name" value="WxLIP_HBD"/>
    <property type="match status" value="1"/>
</dbReference>